<name>A0AC34FR65_9BILA</name>
<dbReference type="WBParaSite" id="ES5_v2.g19812.t1">
    <property type="protein sequence ID" value="ES5_v2.g19812.t1"/>
    <property type="gene ID" value="ES5_v2.g19812"/>
</dbReference>
<evidence type="ECO:0000313" key="1">
    <source>
        <dbReference type="Proteomes" id="UP000887579"/>
    </source>
</evidence>
<sequence>MQKSNKIINEYIWAEYHPVTVIVNNPVDITNPQQLQRFWDLVDEFESLERCKGNISTLLWLREYEIYFKKGDMVDELFGMLGFSGGNDTFISSSTGIDFSKLESFLQSPFSQHWNAFLKIGHKDSKVYVTSFWFTVAYQNTSTWDARIELMREWREIASRYADMNVTVWEENAMFVDQMSSLKNVAITTGLLTLACMAIVCAVFIPNLCSVITATLAIASISIGVVGFYFLWGLDLDPVTMAAILMSIGLSVDFIAHVAYHYQLTYKKVFKNGKITKIPIKNTHEKLVNTFENIAWPMCQAALSTIVCILPLLFFRSYPPVVFVKTIFLVVGWGTLHGLVFLPGLLAALPECLTSARCCPRRCSCSK</sequence>
<protein>
    <submittedName>
        <fullName evidence="2">SSD domain-containing protein</fullName>
    </submittedName>
</protein>
<dbReference type="Proteomes" id="UP000887579">
    <property type="component" value="Unplaced"/>
</dbReference>
<proteinExistence type="predicted"/>
<organism evidence="1 2">
    <name type="scientific">Panagrolaimus sp. ES5</name>
    <dbReference type="NCBI Taxonomy" id="591445"/>
    <lineage>
        <taxon>Eukaryota</taxon>
        <taxon>Metazoa</taxon>
        <taxon>Ecdysozoa</taxon>
        <taxon>Nematoda</taxon>
        <taxon>Chromadorea</taxon>
        <taxon>Rhabditida</taxon>
        <taxon>Tylenchina</taxon>
        <taxon>Panagrolaimomorpha</taxon>
        <taxon>Panagrolaimoidea</taxon>
        <taxon>Panagrolaimidae</taxon>
        <taxon>Panagrolaimus</taxon>
    </lineage>
</organism>
<evidence type="ECO:0000313" key="2">
    <source>
        <dbReference type="WBParaSite" id="ES5_v2.g19812.t1"/>
    </source>
</evidence>
<reference evidence="2" key="1">
    <citation type="submission" date="2022-11" db="UniProtKB">
        <authorList>
            <consortium name="WormBaseParasite"/>
        </authorList>
    </citation>
    <scope>IDENTIFICATION</scope>
</reference>
<accession>A0AC34FR65</accession>